<evidence type="ECO:0000256" key="2">
    <source>
        <dbReference type="ARBA" id="ARBA00022448"/>
    </source>
</evidence>
<evidence type="ECO:0000313" key="12">
    <source>
        <dbReference type="Proteomes" id="UP001279734"/>
    </source>
</evidence>
<gene>
    <name evidence="11" type="ORF">Nepgr_001832</name>
</gene>
<dbReference type="Proteomes" id="UP001279734">
    <property type="component" value="Unassembled WGS sequence"/>
</dbReference>
<keyword evidence="4" id="KW-0547">Nucleotide-binding</keyword>
<feature type="domain" description="ABC transporter" evidence="10">
    <location>
        <begin position="56"/>
        <end position="314"/>
    </location>
</feature>
<dbReference type="AlphaFoldDB" id="A0AAD3P7W3"/>
<dbReference type="InterPro" id="IPR050352">
    <property type="entry name" value="ABCG_transporters"/>
</dbReference>
<keyword evidence="3 9" id="KW-0812">Transmembrane</keyword>
<evidence type="ECO:0000313" key="11">
    <source>
        <dbReference type="EMBL" id="GMG99992.1"/>
    </source>
</evidence>
<dbReference type="InterPro" id="IPR003439">
    <property type="entry name" value="ABC_transporter-like_ATP-bd"/>
</dbReference>
<protein>
    <recommendedName>
        <fullName evidence="10">ABC transporter domain-containing protein</fullName>
    </recommendedName>
</protein>
<dbReference type="SUPFAM" id="SSF52540">
    <property type="entry name" value="P-loop containing nucleoside triphosphate hydrolases"/>
    <property type="match status" value="1"/>
</dbReference>
<evidence type="ECO:0000256" key="6">
    <source>
        <dbReference type="ARBA" id="ARBA00022989"/>
    </source>
</evidence>
<feature type="region of interest" description="Disordered" evidence="8">
    <location>
        <begin position="1"/>
        <end position="46"/>
    </location>
</feature>
<feature type="transmembrane region" description="Helical" evidence="9">
    <location>
        <begin position="389"/>
        <end position="410"/>
    </location>
</feature>
<evidence type="ECO:0000256" key="8">
    <source>
        <dbReference type="SAM" id="MobiDB-lite"/>
    </source>
</evidence>
<dbReference type="Pfam" id="PF01061">
    <property type="entry name" value="ABC2_membrane"/>
    <property type="match status" value="1"/>
</dbReference>
<organism evidence="11 12">
    <name type="scientific">Nepenthes gracilis</name>
    <name type="common">Slender pitcher plant</name>
    <dbReference type="NCBI Taxonomy" id="150966"/>
    <lineage>
        <taxon>Eukaryota</taxon>
        <taxon>Viridiplantae</taxon>
        <taxon>Streptophyta</taxon>
        <taxon>Embryophyta</taxon>
        <taxon>Tracheophyta</taxon>
        <taxon>Spermatophyta</taxon>
        <taxon>Magnoliopsida</taxon>
        <taxon>eudicotyledons</taxon>
        <taxon>Gunneridae</taxon>
        <taxon>Pentapetalae</taxon>
        <taxon>Caryophyllales</taxon>
        <taxon>Nepenthaceae</taxon>
        <taxon>Nepenthes</taxon>
    </lineage>
</organism>
<dbReference type="Gene3D" id="3.40.50.300">
    <property type="entry name" value="P-loop containing nucleotide triphosphate hydrolases"/>
    <property type="match status" value="1"/>
</dbReference>
<feature type="compositionally biased region" description="Low complexity" evidence="8">
    <location>
        <begin position="20"/>
        <end position="37"/>
    </location>
</feature>
<evidence type="ECO:0000256" key="7">
    <source>
        <dbReference type="ARBA" id="ARBA00023136"/>
    </source>
</evidence>
<dbReference type="InterPro" id="IPR003593">
    <property type="entry name" value="AAA+_ATPase"/>
</dbReference>
<dbReference type="PROSITE" id="PS00211">
    <property type="entry name" value="ABC_TRANSPORTER_1"/>
    <property type="match status" value="1"/>
</dbReference>
<proteinExistence type="predicted"/>
<feature type="transmembrane region" description="Helical" evidence="9">
    <location>
        <begin position="465"/>
        <end position="491"/>
    </location>
</feature>
<dbReference type="InterPro" id="IPR013525">
    <property type="entry name" value="ABC2_TM"/>
</dbReference>
<comment type="caution">
    <text evidence="11">The sequence shown here is derived from an EMBL/GenBank/DDBJ whole genome shotgun (WGS) entry which is preliminary data.</text>
</comment>
<dbReference type="InterPro" id="IPR027417">
    <property type="entry name" value="P-loop_NTPase"/>
</dbReference>
<dbReference type="FunFam" id="3.40.50.300:FF:001409">
    <property type="entry name" value="ABC transporter G family member 23"/>
    <property type="match status" value="1"/>
</dbReference>
<feature type="transmembrane region" description="Helical" evidence="9">
    <location>
        <begin position="497"/>
        <end position="521"/>
    </location>
</feature>
<dbReference type="GO" id="GO:0016020">
    <property type="term" value="C:membrane"/>
    <property type="evidence" value="ECO:0007669"/>
    <property type="project" value="UniProtKB-SubCell"/>
</dbReference>
<dbReference type="SMART" id="SM00382">
    <property type="entry name" value="AAA"/>
    <property type="match status" value="1"/>
</dbReference>
<dbReference type="GO" id="GO:0140359">
    <property type="term" value="F:ABC-type transporter activity"/>
    <property type="evidence" value="ECO:0007669"/>
    <property type="project" value="InterPro"/>
</dbReference>
<feature type="transmembrane region" description="Helical" evidence="9">
    <location>
        <begin position="617"/>
        <end position="638"/>
    </location>
</feature>
<dbReference type="EMBL" id="BSYO01000001">
    <property type="protein sequence ID" value="GMG99992.1"/>
    <property type="molecule type" value="Genomic_DNA"/>
</dbReference>
<evidence type="ECO:0000259" key="10">
    <source>
        <dbReference type="PROSITE" id="PS50893"/>
    </source>
</evidence>
<dbReference type="GO" id="GO:0016887">
    <property type="term" value="F:ATP hydrolysis activity"/>
    <property type="evidence" value="ECO:0007669"/>
    <property type="project" value="InterPro"/>
</dbReference>
<dbReference type="InterPro" id="IPR017871">
    <property type="entry name" value="ABC_transporter-like_CS"/>
</dbReference>
<sequence length="647" mass="72966">MASCFQRPTPHEDDSIVFFSASDSNEESGSSSSSSSSFHHHSPPQPLHFRRTNCQLRVKNLSYTLQETCSAFSSFFPRLKKPNQIEILKSISFVAKSAEILAIVGPSGTGKSTLLRIISGRVRDEDFDQSTIFLNDRAITSPSQLRMICGYVSQEDDLLPLLTVKETLMFSAKFRLRNMNSREKEDRVEGLMQELGLVHVANSFVGDEDYRGISGGERKRVSIGVEMINEPPILLLDEPTSGLDSSSALQVIELLSSMAKSKLRTVVLSIHQPSYRILHSISCFLIMSRGSVVHNGSLELLEDSITQLGCEIPMQLNALEFAMEIISKLEELSACPSGFHYEEVKRPSIWHDEVMGIIGSRTTDQKHWLEVLSLCSRFWKVIYRTKQLFLARTMQALVGGFGLGSVYVKLKKNDGGGVAERLGFFAFSLSFLLSSTVEALPIYLQERRVVMKEASRGAYKVSSYMIANTIIFIPFLLIVALLFAVPVYWIVGLNPSITAFASFICNVWLIVLMASSLVLFLSAISPDFIVGNSLICTVLGAFFLFSGYFVPKERIPKYWMFMYYVSLYRYPLDSLIVNEYWSARDDCFAWQDHDRSMCLMTGNDVLRERGLDKDTRWINAGIMLGFFLLYRVFCWVVLSRRASRATI</sequence>
<evidence type="ECO:0000256" key="5">
    <source>
        <dbReference type="ARBA" id="ARBA00022840"/>
    </source>
</evidence>
<comment type="subcellular location">
    <subcellularLocation>
        <location evidence="1">Membrane</location>
        <topology evidence="1">Multi-pass membrane protein</topology>
    </subcellularLocation>
</comment>
<evidence type="ECO:0000256" key="1">
    <source>
        <dbReference type="ARBA" id="ARBA00004141"/>
    </source>
</evidence>
<feature type="transmembrane region" description="Helical" evidence="9">
    <location>
        <begin position="422"/>
        <end position="444"/>
    </location>
</feature>
<dbReference type="PROSITE" id="PS50893">
    <property type="entry name" value="ABC_TRANSPORTER_2"/>
    <property type="match status" value="1"/>
</dbReference>
<keyword evidence="12" id="KW-1185">Reference proteome</keyword>
<keyword evidence="2" id="KW-0813">Transport</keyword>
<dbReference type="PANTHER" id="PTHR48041:SF51">
    <property type="entry name" value="ABC TRANSPORTER G FAMILY MEMBER 23"/>
    <property type="match status" value="1"/>
</dbReference>
<dbReference type="GO" id="GO:0005524">
    <property type="term" value="F:ATP binding"/>
    <property type="evidence" value="ECO:0007669"/>
    <property type="project" value="UniProtKB-KW"/>
</dbReference>
<evidence type="ECO:0000256" key="4">
    <source>
        <dbReference type="ARBA" id="ARBA00022741"/>
    </source>
</evidence>
<dbReference type="Pfam" id="PF00005">
    <property type="entry name" value="ABC_tran"/>
    <property type="match status" value="1"/>
</dbReference>
<feature type="transmembrane region" description="Helical" evidence="9">
    <location>
        <begin position="528"/>
        <end position="550"/>
    </location>
</feature>
<name>A0AAD3P7W3_NEPGR</name>
<keyword evidence="7 9" id="KW-0472">Membrane</keyword>
<accession>A0AAD3P7W3</accession>
<evidence type="ECO:0000256" key="3">
    <source>
        <dbReference type="ARBA" id="ARBA00022692"/>
    </source>
</evidence>
<evidence type="ECO:0000256" key="9">
    <source>
        <dbReference type="SAM" id="Phobius"/>
    </source>
</evidence>
<reference evidence="11" key="1">
    <citation type="submission" date="2023-05" db="EMBL/GenBank/DDBJ databases">
        <title>Nepenthes gracilis genome sequencing.</title>
        <authorList>
            <person name="Fukushima K."/>
        </authorList>
    </citation>
    <scope>NUCLEOTIDE SEQUENCE</scope>
    <source>
        <strain evidence="11">SING2019-196</strain>
    </source>
</reference>
<dbReference type="PANTHER" id="PTHR48041">
    <property type="entry name" value="ABC TRANSPORTER G FAMILY MEMBER 28"/>
    <property type="match status" value="1"/>
</dbReference>
<keyword evidence="5" id="KW-0067">ATP-binding</keyword>
<keyword evidence="6 9" id="KW-1133">Transmembrane helix</keyword>